<evidence type="ECO:0000256" key="4">
    <source>
        <dbReference type="PROSITE-ProRule" id="PRU00050"/>
    </source>
</evidence>
<evidence type="ECO:0000256" key="2">
    <source>
        <dbReference type="ARBA" id="ARBA00039140"/>
    </source>
</evidence>
<dbReference type="InterPro" id="IPR035909">
    <property type="entry name" value="CheB_C"/>
</dbReference>
<dbReference type="GO" id="GO:0000156">
    <property type="term" value="F:phosphorelay response regulator activity"/>
    <property type="evidence" value="ECO:0007669"/>
    <property type="project" value="InterPro"/>
</dbReference>
<feature type="domain" description="CheB-type methylesterase" evidence="6">
    <location>
        <begin position="43"/>
        <end position="241"/>
    </location>
</feature>
<evidence type="ECO:0000259" key="6">
    <source>
        <dbReference type="PROSITE" id="PS50122"/>
    </source>
</evidence>
<sequence length="415" mass="44626">MNRKAMVERKPLKSRRACKRTSHALLEKGTHGAVGIPKLQGAPLEGPIAMARRDKHDLIVVGASMGGVEALMGLVEQFPKDLPAAVCIVLHISAGHRSVLPELLSRAGPLLAVHPKDGEPLTKGRIYVAPNDRHLLVEQGRVRVVKGPRENNHRPAVDPLFRSAALAYGPRVVGVVLTGAMDCGTAGLLAIQRQGGLTVVQEPADAYCPDMPRSVLEHMKVDHCVPLEGMGALLSRLADSPVPRAANGTKGTKGSKGSKGSKVRSSQGLKREMGKLKGDPEAVNMPPAEGQPSHFSCPDCGGVLFEQDEQGQLRFDCRVGHAFTDNALVLGQNRALDVALWAAVRSLEENAALARRMASHARERNHAHSVQRYEERAREVEHQALLIRQVAMSGVLLPQEAVLAGPPDPQEQQSN</sequence>
<dbReference type="HOGENOM" id="CLU_000445_51_1_7"/>
<dbReference type="PROSITE" id="PS50122">
    <property type="entry name" value="CHEB"/>
    <property type="match status" value="1"/>
</dbReference>
<evidence type="ECO:0000313" key="7">
    <source>
        <dbReference type="EMBL" id="ADO75319.1"/>
    </source>
</evidence>
<dbReference type="SUPFAM" id="SSF52738">
    <property type="entry name" value="Methylesterase CheB, C-terminal domain"/>
    <property type="match status" value="1"/>
</dbReference>
<dbReference type="Proteomes" id="UP000001351">
    <property type="component" value="Chromosome"/>
</dbReference>
<evidence type="ECO:0000256" key="5">
    <source>
        <dbReference type="SAM" id="MobiDB-lite"/>
    </source>
</evidence>
<feature type="region of interest" description="Disordered" evidence="5">
    <location>
        <begin position="241"/>
        <end position="290"/>
    </location>
</feature>
<evidence type="ECO:0000256" key="3">
    <source>
        <dbReference type="ARBA" id="ARBA00048267"/>
    </source>
</evidence>
<evidence type="ECO:0000256" key="1">
    <source>
        <dbReference type="ARBA" id="ARBA00022801"/>
    </source>
</evidence>
<dbReference type="KEGG" id="sur:STAUR_7564"/>
<evidence type="ECO:0000313" key="8">
    <source>
        <dbReference type="Proteomes" id="UP000001351"/>
    </source>
</evidence>
<name>E3FHA3_STIAD</name>
<dbReference type="EMBL" id="CP002271">
    <property type="protein sequence ID" value="ADO75319.1"/>
    <property type="molecule type" value="Genomic_DNA"/>
</dbReference>
<gene>
    <name evidence="7" type="ordered locus">STAUR_7564</name>
</gene>
<protein>
    <recommendedName>
        <fullName evidence="2">protein-glutamate methylesterase</fullName>
        <ecNumber evidence="2">3.1.1.61</ecNumber>
    </recommendedName>
</protein>
<dbReference type="InterPro" id="IPR011247">
    <property type="entry name" value="Chemotax_prot-Glu_Me-esterase"/>
</dbReference>
<dbReference type="STRING" id="378806.STAUR_7564"/>
<proteinExistence type="predicted"/>
<reference evidence="7 8" key="1">
    <citation type="journal article" date="2011" name="Mol. Biol. Evol.">
        <title>Comparative genomic analysis of fruiting body formation in Myxococcales.</title>
        <authorList>
            <person name="Huntley S."/>
            <person name="Hamann N."/>
            <person name="Wegener-Feldbrugge S."/>
            <person name="Treuner-Lange A."/>
            <person name="Kube M."/>
            <person name="Reinhardt R."/>
            <person name="Klages S."/>
            <person name="Muller R."/>
            <person name="Ronning C.M."/>
            <person name="Nierman W.C."/>
            <person name="Sogaard-Andersen L."/>
        </authorList>
    </citation>
    <scope>NUCLEOTIDE SEQUENCE [LARGE SCALE GENOMIC DNA]</scope>
    <source>
        <strain evidence="7 8">DW4/3-1</strain>
    </source>
</reference>
<dbReference type="InterPro" id="IPR000673">
    <property type="entry name" value="Sig_transdc_resp-reg_Me-estase"/>
</dbReference>
<dbReference type="GO" id="GO:0006935">
    <property type="term" value="P:chemotaxis"/>
    <property type="evidence" value="ECO:0007669"/>
    <property type="project" value="InterPro"/>
</dbReference>
<dbReference type="eggNOG" id="COG2201">
    <property type="taxonomic scope" value="Bacteria"/>
</dbReference>
<dbReference type="GO" id="GO:0005737">
    <property type="term" value="C:cytoplasm"/>
    <property type="evidence" value="ECO:0007669"/>
    <property type="project" value="InterPro"/>
</dbReference>
<dbReference type="EC" id="3.1.1.61" evidence="2"/>
<organism evidence="7 8">
    <name type="scientific">Stigmatella aurantiaca (strain DW4/3-1)</name>
    <dbReference type="NCBI Taxonomy" id="378806"/>
    <lineage>
        <taxon>Bacteria</taxon>
        <taxon>Pseudomonadati</taxon>
        <taxon>Myxococcota</taxon>
        <taxon>Myxococcia</taxon>
        <taxon>Myxococcales</taxon>
        <taxon>Cystobacterineae</taxon>
        <taxon>Archangiaceae</taxon>
        <taxon>Stigmatella</taxon>
    </lineage>
</organism>
<dbReference type="Gene3D" id="3.40.50.180">
    <property type="entry name" value="Methylesterase CheB, C-terminal domain"/>
    <property type="match status" value="1"/>
</dbReference>
<feature type="compositionally biased region" description="Basic and acidic residues" evidence="5">
    <location>
        <begin position="269"/>
        <end position="280"/>
    </location>
</feature>
<dbReference type="Pfam" id="PF01339">
    <property type="entry name" value="CheB_methylest"/>
    <property type="match status" value="1"/>
</dbReference>
<dbReference type="CDD" id="cd16433">
    <property type="entry name" value="CheB"/>
    <property type="match status" value="1"/>
</dbReference>
<dbReference type="PANTHER" id="PTHR42872:SF6">
    <property type="entry name" value="PROTEIN-GLUTAMATE METHYLESTERASE_PROTEIN-GLUTAMINE GLUTAMINASE"/>
    <property type="match status" value="1"/>
</dbReference>
<dbReference type="GO" id="GO:0008984">
    <property type="term" value="F:protein-glutamate methylesterase activity"/>
    <property type="evidence" value="ECO:0007669"/>
    <property type="project" value="UniProtKB-EC"/>
</dbReference>
<dbReference type="AlphaFoldDB" id="E3FHA3"/>
<dbReference type="PANTHER" id="PTHR42872">
    <property type="entry name" value="PROTEIN-GLUTAMATE METHYLESTERASE/PROTEIN-GLUTAMINE GLUTAMINASE"/>
    <property type="match status" value="1"/>
</dbReference>
<accession>E3FHA3</accession>
<keyword evidence="8" id="KW-1185">Reference proteome</keyword>
<comment type="catalytic activity">
    <reaction evidence="3">
        <text>[protein]-L-glutamate 5-O-methyl ester + H2O = L-glutamyl-[protein] + methanol + H(+)</text>
        <dbReference type="Rhea" id="RHEA:23236"/>
        <dbReference type="Rhea" id="RHEA-COMP:10208"/>
        <dbReference type="Rhea" id="RHEA-COMP:10311"/>
        <dbReference type="ChEBI" id="CHEBI:15377"/>
        <dbReference type="ChEBI" id="CHEBI:15378"/>
        <dbReference type="ChEBI" id="CHEBI:17790"/>
        <dbReference type="ChEBI" id="CHEBI:29973"/>
        <dbReference type="ChEBI" id="CHEBI:82795"/>
        <dbReference type="EC" id="3.1.1.61"/>
    </reaction>
</comment>
<keyword evidence="1" id="KW-0378">Hydrolase</keyword>
<comment type="caution">
    <text evidence="4">Lacks conserved residue(s) required for the propagation of feature annotation.</text>
</comment>
<dbReference type="PIRSF" id="PIRSF036461">
    <property type="entry name" value="Chmtx_methlestr"/>
    <property type="match status" value="1"/>
</dbReference>